<keyword evidence="3" id="KW-1185">Reference proteome</keyword>
<dbReference type="SMART" id="SM00507">
    <property type="entry name" value="HNHc"/>
    <property type="match status" value="1"/>
</dbReference>
<dbReference type="Proteomes" id="UP000000379">
    <property type="component" value="Chromosome"/>
</dbReference>
<evidence type="ECO:0000313" key="3">
    <source>
        <dbReference type="Proteomes" id="UP000000379"/>
    </source>
</evidence>
<dbReference type="PANTHER" id="PTHR33877:SF2">
    <property type="entry name" value="OS07G0170200 PROTEIN"/>
    <property type="match status" value="1"/>
</dbReference>
<keyword evidence="2" id="KW-0540">Nuclease</keyword>
<dbReference type="GO" id="GO:0004519">
    <property type="term" value="F:endonuclease activity"/>
    <property type="evidence" value="ECO:0007669"/>
    <property type="project" value="UniProtKB-KW"/>
</dbReference>
<dbReference type="Pfam" id="PF14279">
    <property type="entry name" value="HNH_5"/>
    <property type="match status" value="1"/>
</dbReference>
<dbReference type="AlphaFoldDB" id="D7CY57"/>
<keyword evidence="2" id="KW-0378">Hydrolase</keyword>
<reference evidence="3" key="1">
    <citation type="submission" date="2010-05" db="EMBL/GenBank/DDBJ databases">
        <title>The complete genome of Truepera radiovictris DSM 17093.</title>
        <authorList>
            <consortium name="US DOE Joint Genome Institute (JGI-PGF)"/>
            <person name="Lucas S."/>
            <person name="Copeland A."/>
            <person name="Lapidus A."/>
            <person name="Glavina del Rio T."/>
            <person name="Dalin E."/>
            <person name="Tice H."/>
            <person name="Bruce D."/>
            <person name="Goodwin L."/>
            <person name="Pitluck S."/>
            <person name="Kyrpides N."/>
            <person name="Mavromatis K."/>
            <person name="Ovchinnikova G."/>
            <person name="Munk A.C."/>
            <person name="Detter J.C."/>
            <person name="Han C."/>
            <person name="Tapia R."/>
            <person name="Land M."/>
            <person name="Hauser L."/>
            <person name="Markowitz V."/>
            <person name="Cheng J.-F."/>
            <person name="Hugenholtz P."/>
            <person name="Woyke T."/>
            <person name="Wu D."/>
            <person name="Tindall B."/>
            <person name="Pomrenke H.G."/>
            <person name="Brambilla E."/>
            <person name="Klenk H.-P."/>
            <person name="Eisen J.A."/>
        </authorList>
    </citation>
    <scope>NUCLEOTIDE SEQUENCE [LARGE SCALE GENOMIC DNA]</scope>
    <source>
        <strain evidence="3">DSM 17093 / CIP 108686 / LMG 22925 / RQ-24</strain>
    </source>
</reference>
<evidence type="ECO:0000259" key="1">
    <source>
        <dbReference type="SMART" id="SM00507"/>
    </source>
</evidence>
<dbReference type="EMBL" id="CP002049">
    <property type="protein sequence ID" value="ADI14696.1"/>
    <property type="molecule type" value="Genomic_DNA"/>
</dbReference>
<feature type="domain" description="HNH nuclease" evidence="1">
    <location>
        <begin position="67"/>
        <end position="118"/>
    </location>
</feature>
<dbReference type="RefSeq" id="WP_013178064.1">
    <property type="nucleotide sequence ID" value="NC_014221.1"/>
</dbReference>
<proteinExistence type="predicted"/>
<reference evidence="2 3" key="2">
    <citation type="journal article" date="2011" name="Stand. Genomic Sci.">
        <title>Complete genome sequence of Truepera radiovictrix type strain (RQ-24).</title>
        <authorList>
            <person name="Ivanova N."/>
            <person name="Rohde C."/>
            <person name="Munk C."/>
            <person name="Nolan M."/>
            <person name="Lucas S."/>
            <person name="Del Rio T.G."/>
            <person name="Tice H."/>
            <person name="Deshpande S."/>
            <person name="Cheng J.F."/>
            <person name="Tapia R."/>
            <person name="Han C."/>
            <person name="Goodwin L."/>
            <person name="Pitluck S."/>
            <person name="Liolios K."/>
            <person name="Mavromatis K."/>
            <person name="Mikhailova N."/>
            <person name="Pati A."/>
            <person name="Chen A."/>
            <person name="Palaniappan K."/>
            <person name="Land M."/>
            <person name="Hauser L."/>
            <person name="Chang Y.J."/>
            <person name="Jeffries C.D."/>
            <person name="Brambilla E."/>
            <person name="Rohde M."/>
            <person name="Goker M."/>
            <person name="Tindall B.J."/>
            <person name="Woyke T."/>
            <person name="Bristow J."/>
            <person name="Eisen J.A."/>
            <person name="Markowitz V."/>
            <person name="Hugenholtz P."/>
            <person name="Kyrpides N.C."/>
            <person name="Klenk H.P."/>
            <person name="Lapidus A."/>
        </authorList>
    </citation>
    <scope>NUCLEOTIDE SEQUENCE [LARGE SCALE GENOMIC DNA]</scope>
    <source>
        <strain evidence="3">DSM 17093 / CIP 108686 / LMG 22925 / RQ-24</strain>
    </source>
</reference>
<dbReference type="Gene3D" id="1.10.30.50">
    <property type="match status" value="1"/>
</dbReference>
<sequence length="165" mass="19178">MLILNASYEPLHVCSVKRAVALLMHDVAERVEDSDKVLRSPSQVFPVPSVVRLKKFVKRPPRHRVAFNRKNVFRRDDHTCQYCLSRESDLTLDHVLPRSRGGATNWENVVACCRRCNARKRDRTPEEAQMTLKRRPYAPRFMFSSAYGILPNIDPIWEKYLPKGS</sequence>
<name>D7CY57_TRURR</name>
<evidence type="ECO:0000313" key="2">
    <source>
        <dbReference type="EMBL" id="ADI14696.1"/>
    </source>
</evidence>
<dbReference type="PANTHER" id="PTHR33877">
    <property type="entry name" value="SLL1193 PROTEIN"/>
    <property type="match status" value="1"/>
</dbReference>
<dbReference type="InterPro" id="IPR029471">
    <property type="entry name" value="HNH_5"/>
</dbReference>
<dbReference type="STRING" id="649638.Trad_1577"/>
<dbReference type="KEGG" id="tra:Trad_1577"/>
<dbReference type="CDD" id="cd00085">
    <property type="entry name" value="HNHc"/>
    <property type="match status" value="1"/>
</dbReference>
<dbReference type="HOGENOM" id="CLU_099824_3_0_0"/>
<organism evidence="2 3">
    <name type="scientific">Truepera radiovictrix (strain DSM 17093 / CIP 108686 / LMG 22925 / RQ-24)</name>
    <dbReference type="NCBI Taxonomy" id="649638"/>
    <lineage>
        <taxon>Bacteria</taxon>
        <taxon>Thermotogati</taxon>
        <taxon>Deinococcota</taxon>
        <taxon>Deinococci</taxon>
        <taxon>Trueperales</taxon>
        <taxon>Trueperaceae</taxon>
        <taxon>Truepera</taxon>
    </lineage>
</organism>
<accession>D7CY57</accession>
<keyword evidence="2" id="KW-0255">Endonuclease</keyword>
<gene>
    <name evidence="2" type="ordered locus">Trad_1577</name>
</gene>
<dbReference type="eggNOG" id="COG1403">
    <property type="taxonomic scope" value="Bacteria"/>
</dbReference>
<protein>
    <submittedName>
        <fullName evidence="2">HNH endonuclease</fullName>
    </submittedName>
</protein>
<dbReference type="InterPro" id="IPR052892">
    <property type="entry name" value="NA-targeting_endonuclease"/>
</dbReference>
<dbReference type="InterPro" id="IPR003615">
    <property type="entry name" value="HNH_nuc"/>
</dbReference>